<dbReference type="GO" id="GO:0005783">
    <property type="term" value="C:endoplasmic reticulum"/>
    <property type="evidence" value="ECO:0007669"/>
    <property type="project" value="TreeGrafter"/>
</dbReference>
<protein>
    <recommendedName>
        <fullName evidence="4">Ketoreductase domain-containing protein</fullName>
    </recommendedName>
</protein>
<organism evidence="5 6">
    <name type="scientific">Cyanidium caldarium</name>
    <name type="common">Red alga</name>
    <dbReference type="NCBI Taxonomy" id="2771"/>
    <lineage>
        <taxon>Eukaryota</taxon>
        <taxon>Rhodophyta</taxon>
        <taxon>Bangiophyceae</taxon>
        <taxon>Cyanidiales</taxon>
        <taxon>Cyanidiaceae</taxon>
        <taxon>Cyanidium</taxon>
    </lineage>
</organism>
<proteinExistence type="inferred from homology"/>
<evidence type="ECO:0000313" key="6">
    <source>
        <dbReference type="Proteomes" id="UP001301350"/>
    </source>
</evidence>
<dbReference type="SUPFAM" id="SSF51735">
    <property type="entry name" value="NAD(P)-binding Rossmann-fold domains"/>
    <property type="match status" value="1"/>
</dbReference>
<keyword evidence="6" id="KW-1185">Reference proteome</keyword>
<dbReference type="PROSITE" id="PS00061">
    <property type="entry name" value="ADH_SHORT"/>
    <property type="match status" value="1"/>
</dbReference>
<sequence length="264" mass="28754">MTQRRTVIVTGAGGGIGRAAAARLQQKGWRVFNTMRRPELAQHGPDALALDVTSDDSVAAAVAEIMRRTGRIDAIVNNAGVDMIGAAEEISTAEAKKLFQTNFFGVHRLVRAVLPIMGAQRRGHVVIVGSIAGFLPTSFSAFYSASKHALEGYTETLAFETAPFGVCCVLIEPGFIKTELRCKKSESAERIDVYAERRARVASAMDKSVGNGIPPDWVAAVIARALDVERPRQRYLVGGDAHWLAFVRGFMPEFVFQMGLKQQF</sequence>
<dbReference type="GO" id="GO:0000140">
    <property type="term" value="F:acylglycerone-phosphate reductase (NADP+) activity"/>
    <property type="evidence" value="ECO:0007669"/>
    <property type="project" value="TreeGrafter"/>
</dbReference>
<keyword evidence="2" id="KW-0560">Oxidoreductase</keyword>
<comment type="similarity">
    <text evidence="1 3">Belongs to the short-chain dehydrogenases/reductases (SDR) family.</text>
</comment>
<evidence type="ECO:0000259" key="4">
    <source>
        <dbReference type="SMART" id="SM00822"/>
    </source>
</evidence>
<dbReference type="InterPro" id="IPR057326">
    <property type="entry name" value="KR_dom"/>
</dbReference>
<dbReference type="AlphaFoldDB" id="A0AAV9IUQ7"/>
<evidence type="ECO:0000256" key="1">
    <source>
        <dbReference type="ARBA" id="ARBA00006484"/>
    </source>
</evidence>
<dbReference type="Proteomes" id="UP001301350">
    <property type="component" value="Unassembled WGS sequence"/>
</dbReference>
<dbReference type="PANTHER" id="PTHR44169:SF6">
    <property type="entry name" value="NADPH-DEPENDENT 1-ACYLDIHYDROXYACETONE PHOSPHATE REDUCTASE"/>
    <property type="match status" value="1"/>
</dbReference>
<accession>A0AAV9IUQ7</accession>
<dbReference type="InterPro" id="IPR036291">
    <property type="entry name" value="NAD(P)-bd_dom_sf"/>
</dbReference>
<dbReference type="InterPro" id="IPR020904">
    <property type="entry name" value="Sc_DH/Rdtase_CS"/>
</dbReference>
<dbReference type="InterPro" id="IPR002347">
    <property type="entry name" value="SDR_fam"/>
</dbReference>
<reference evidence="5 6" key="1">
    <citation type="submission" date="2022-07" db="EMBL/GenBank/DDBJ databases">
        <title>Genome-wide signatures of adaptation to extreme environments.</title>
        <authorList>
            <person name="Cho C.H."/>
            <person name="Yoon H.S."/>
        </authorList>
    </citation>
    <scope>NUCLEOTIDE SEQUENCE [LARGE SCALE GENOMIC DNA]</scope>
    <source>
        <strain evidence="5 6">DBV 063 E5</strain>
    </source>
</reference>
<evidence type="ECO:0000256" key="3">
    <source>
        <dbReference type="RuleBase" id="RU000363"/>
    </source>
</evidence>
<dbReference type="PRINTS" id="PR00081">
    <property type="entry name" value="GDHRDH"/>
</dbReference>
<name>A0AAV9IUQ7_CYACA</name>
<dbReference type="SMART" id="SM00822">
    <property type="entry name" value="PKS_KR"/>
    <property type="match status" value="1"/>
</dbReference>
<dbReference type="PRINTS" id="PR00080">
    <property type="entry name" value="SDRFAMILY"/>
</dbReference>
<dbReference type="GO" id="GO:0004806">
    <property type="term" value="F:triacylglycerol lipase activity"/>
    <property type="evidence" value="ECO:0007669"/>
    <property type="project" value="TreeGrafter"/>
</dbReference>
<dbReference type="GO" id="GO:0006654">
    <property type="term" value="P:phosphatidic acid biosynthetic process"/>
    <property type="evidence" value="ECO:0007669"/>
    <property type="project" value="TreeGrafter"/>
</dbReference>
<evidence type="ECO:0000256" key="2">
    <source>
        <dbReference type="ARBA" id="ARBA00023002"/>
    </source>
</evidence>
<dbReference type="CDD" id="cd05374">
    <property type="entry name" value="17beta-HSD-like_SDR_c"/>
    <property type="match status" value="1"/>
</dbReference>
<comment type="caution">
    <text evidence="5">The sequence shown here is derived from an EMBL/GenBank/DDBJ whole genome shotgun (WGS) entry which is preliminary data.</text>
</comment>
<dbReference type="PANTHER" id="PTHR44169">
    <property type="entry name" value="NADPH-DEPENDENT 1-ACYLDIHYDROXYACETONE PHOSPHATE REDUCTASE"/>
    <property type="match status" value="1"/>
</dbReference>
<dbReference type="GO" id="GO:0005811">
    <property type="term" value="C:lipid droplet"/>
    <property type="evidence" value="ECO:0007669"/>
    <property type="project" value="TreeGrafter"/>
</dbReference>
<evidence type="ECO:0000313" key="5">
    <source>
        <dbReference type="EMBL" id="KAK4535578.1"/>
    </source>
</evidence>
<gene>
    <name evidence="5" type="ORF">CDCA_CDCA05G1603</name>
</gene>
<feature type="domain" description="Ketoreductase" evidence="4">
    <location>
        <begin position="5"/>
        <end position="174"/>
    </location>
</feature>
<dbReference type="EMBL" id="JANCYW010000005">
    <property type="protein sequence ID" value="KAK4535578.1"/>
    <property type="molecule type" value="Genomic_DNA"/>
</dbReference>
<dbReference type="Pfam" id="PF00106">
    <property type="entry name" value="adh_short"/>
    <property type="match status" value="1"/>
</dbReference>
<dbReference type="GO" id="GO:0019433">
    <property type="term" value="P:triglyceride catabolic process"/>
    <property type="evidence" value="ECO:0007669"/>
    <property type="project" value="TreeGrafter"/>
</dbReference>
<dbReference type="Gene3D" id="3.40.50.720">
    <property type="entry name" value="NAD(P)-binding Rossmann-like Domain"/>
    <property type="match status" value="1"/>
</dbReference>